<dbReference type="OrthoDB" id="9765571at2"/>
<proteinExistence type="predicted"/>
<evidence type="ECO:0000256" key="1">
    <source>
        <dbReference type="SAM" id="SignalP"/>
    </source>
</evidence>
<reference evidence="2 3" key="1">
    <citation type="submission" date="2018-09" db="EMBL/GenBank/DDBJ databases">
        <authorList>
            <consortium name="Pathogen Informatics"/>
        </authorList>
    </citation>
    <scope>NUCLEOTIDE SEQUENCE [LARGE SCALE GENOMIC DNA]</scope>
    <source>
        <strain evidence="2 3">OH-22767</strain>
    </source>
</reference>
<dbReference type="AlphaFoldDB" id="A0A383U0X9"/>
<dbReference type="RefSeq" id="WP_119059548.1">
    <property type="nucleotide sequence ID" value="NZ_UNSC01000006.1"/>
</dbReference>
<dbReference type="Gene3D" id="2.40.160.60">
    <property type="entry name" value="Outer membrane protein transport protein (OMPP1/FadL/TodX)"/>
    <property type="match status" value="1"/>
</dbReference>
<name>A0A383U0X9_9FLAO</name>
<sequence length="468" mass="52097">MKKNIFLLSTLFCTTGIFAQNKLNLNYVENLYHATDNGSLTGTSRYKALGGAMGALGGDFSATQKNPAGASVFLNSEVTVTAGTNSTHLEANGNNSDKTNRFNLSQAGGVLVFNDLASENFRNFAISFNYEESVNNENFNKTTDLKSTNLNGFVNDLTSKISNTNFSFAANYRDKLNFGLGFNAKQFESFRYNALNEYDPVDNNNFVYTQDYSPNSVIGSGFSITAGVIGRITPEFRLGLAYETPTWYKDLNENSYEYFIEKGTNNFFAGRDTKYYVNNLNSGQKITGSAAYIIGKFGFISGDVSLIDYSTAKYLPENSFSAENNFINNHLKTSTALNLGGEYRIQDFTLRGGFRYITSPFEKVNLNLADKNMYQAYGNLTGFSLGAGYSFQSFFVDAAYSFAKQDRNILLSGNYYNYNGQVDFAHAKDLKEALDILSLDTSNRGYSRSFQNVTKKWSDFTITLGLRF</sequence>
<evidence type="ECO:0000313" key="3">
    <source>
        <dbReference type="Proteomes" id="UP000262142"/>
    </source>
</evidence>
<keyword evidence="3" id="KW-1185">Reference proteome</keyword>
<dbReference type="EMBL" id="UNSC01000006">
    <property type="protein sequence ID" value="SZD73494.1"/>
    <property type="molecule type" value="Genomic_DNA"/>
</dbReference>
<dbReference type="Proteomes" id="UP000262142">
    <property type="component" value="Unassembled WGS sequence"/>
</dbReference>
<feature type="signal peptide" evidence="1">
    <location>
        <begin position="1"/>
        <end position="19"/>
    </location>
</feature>
<dbReference type="SUPFAM" id="SSF56935">
    <property type="entry name" value="Porins"/>
    <property type="match status" value="1"/>
</dbReference>
<protein>
    <recommendedName>
        <fullName evidence="4">Outer membrane protein transport protein (OMPP1/FadL/TodX)</fullName>
    </recommendedName>
</protein>
<feature type="chain" id="PRO_5016723248" description="Outer membrane protein transport protein (OMPP1/FadL/TodX)" evidence="1">
    <location>
        <begin position="20"/>
        <end position="468"/>
    </location>
</feature>
<evidence type="ECO:0008006" key="4">
    <source>
        <dbReference type="Google" id="ProtNLM"/>
    </source>
</evidence>
<gene>
    <name evidence="2" type="ORF">SAMEA104719789_01301</name>
</gene>
<evidence type="ECO:0000313" key="2">
    <source>
        <dbReference type="EMBL" id="SZD73494.1"/>
    </source>
</evidence>
<organism evidence="2 3">
    <name type="scientific">Candidatus Ornithobacterium hominis</name>
    <dbReference type="NCBI Taxonomy" id="2497989"/>
    <lineage>
        <taxon>Bacteria</taxon>
        <taxon>Pseudomonadati</taxon>
        <taxon>Bacteroidota</taxon>
        <taxon>Flavobacteriia</taxon>
        <taxon>Flavobacteriales</taxon>
        <taxon>Weeksellaceae</taxon>
        <taxon>Ornithobacterium</taxon>
    </lineage>
</organism>
<keyword evidence="1" id="KW-0732">Signal</keyword>
<accession>A0A383U0X9</accession>